<protein>
    <submittedName>
        <fullName evidence="1">AAEL008224-PA</fullName>
    </submittedName>
</protein>
<dbReference type="AlphaFoldDB" id="Q16ZD0"/>
<proteinExistence type="predicted"/>
<organism evidence="1 2">
    <name type="scientific">Aedes aegypti</name>
    <name type="common">Yellowfever mosquito</name>
    <name type="synonym">Culex aegypti</name>
    <dbReference type="NCBI Taxonomy" id="7159"/>
    <lineage>
        <taxon>Eukaryota</taxon>
        <taxon>Metazoa</taxon>
        <taxon>Ecdysozoa</taxon>
        <taxon>Arthropoda</taxon>
        <taxon>Hexapoda</taxon>
        <taxon>Insecta</taxon>
        <taxon>Pterygota</taxon>
        <taxon>Neoptera</taxon>
        <taxon>Endopterygota</taxon>
        <taxon>Diptera</taxon>
        <taxon>Nematocera</taxon>
        <taxon>Culicoidea</taxon>
        <taxon>Culicidae</taxon>
        <taxon>Culicinae</taxon>
        <taxon>Aedini</taxon>
        <taxon>Aedes</taxon>
        <taxon>Stegomyia</taxon>
    </lineage>
</organism>
<gene>
    <name evidence="1" type="ORF">AaeL_AAEL008224</name>
</gene>
<sequence length="81" mass="9367">MQIRTAPSSVTPMDLNRKNTNSACWVDQEADEHDDNNSFREWVMQLEQLKTTRKLVIPSMKHTTRKSCCISNESNSVNNRV</sequence>
<dbReference type="HOGENOM" id="CLU_2575771_0_0_1"/>
<evidence type="ECO:0000313" key="1">
    <source>
        <dbReference type="EMBL" id="EAT40017.1"/>
    </source>
</evidence>
<reference evidence="1" key="1">
    <citation type="submission" date="2005-10" db="EMBL/GenBank/DDBJ databases">
        <authorList>
            <person name="Loftus B.J."/>
            <person name="Nene V.M."/>
            <person name="Hannick L.I."/>
            <person name="Bidwell S."/>
            <person name="Haas B."/>
            <person name="Amedeo P."/>
            <person name="Orvis J."/>
            <person name="Wortman J.R."/>
            <person name="White O.R."/>
            <person name="Salzberg S."/>
            <person name="Shumway M."/>
            <person name="Koo H."/>
            <person name="Zhao Y."/>
            <person name="Holmes M."/>
            <person name="Miller J."/>
            <person name="Schatz M."/>
            <person name="Pop M."/>
            <person name="Pai G."/>
            <person name="Utterback T."/>
            <person name="Rogers Y.-H."/>
            <person name="Kravitz S."/>
            <person name="Fraser C.M."/>
        </authorList>
    </citation>
    <scope>NUCLEOTIDE SEQUENCE</scope>
    <source>
        <strain evidence="1">Liverpool</strain>
    </source>
</reference>
<dbReference type="EMBL" id="CH477492">
    <property type="protein sequence ID" value="EAT40017.1"/>
    <property type="molecule type" value="Genomic_DNA"/>
</dbReference>
<reference evidence="1" key="2">
    <citation type="journal article" date="2007" name="Science">
        <title>Genome sequence of Aedes aegypti, a major arbovirus vector.</title>
        <authorList>
            <person name="Nene V."/>
            <person name="Wortman J.R."/>
            <person name="Lawson D."/>
            <person name="Haas B."/>
            <person name="Kodira C."/>
            <person name="Tu Z.J."/>
            <person name="Loftus B."/>
            <person name="Xi Z."/>
            <person name="Megy K."/>
            <person name="Grabherr M."/>
            <person name="Ren Q."/>
            <person name="Zdobnov E.M."/>
            <person name="Lobo N.F."/>
            <person name="Campbell K.S."/>
            <person name="Brown S.E."/>
            <person name="Bonaldo M.F."/>
            <person name="Zhu J."/>
            <person name="Sinkins S.P."/>
            <person name="Hogenkamp D.G."/>
            <person name="Amedeo P."/>
            <person name="Arensburger P."/>
            <person name="Atkinson P.W."/>
            <person name="Bidwell S."/>
            <person name="Biedler J."/>
            <person name="Birney E."/>
            <person name="Bruggner R.V."/>
            <person name="Costas J."/>
            <person name="Coy M.R."/>
            <person name="Crabtree J."/>
            <person name="Crawford M."/>
            <person name="Debruyn B."/>
            <person name="Decaprio D."/>
            <person name="Eiglmeier K."/>
            <person name="Eisenstadt E."/>
            <person name="El-Dorry H."/>
            <person name="Gelbart W.M."/>
            <person name="Gomes S.L."/>
            <person name="Hammond M."/>
            <person name="Hannick L.I."/>
            <person name="Hogan J.R."/>
            <person name="Holmes M.H."/>
            <person name="Jaffe D."/>
            <person name="Johnston J.S."/>
            <person name="Kennedy R.C."/>
            <person name="Koo H."/>
            <person name="Kravitz S."/>
            <person name="Kriventseva E.V."/>
            <person name="Kulp D."/>
            <person name="Labutti K."/>
            <person name="Lee E."/>
            <person name="Li S."/>
            <person name="Lovin D.D."/>
            <person name="Mao C."/>
            <person name="Mauceli E."/>
            <person name="Menck C.F."/>
            <person name="Miller J.R."/>
            <person name="Montgomery P."/>
            <person name="Mori A."/>
            <person name="Nascimento A.L."/>
            <person name="Naveira H.F."/>
            <person name="Nusbaum C."/>
            <person name="O'leary S."/>
            <person name="Orvis J."/>
            <person name="Pertea M."/>
            <person name="Quesneville H."/>
            <person name="Reidenbach K.R."/>
            <person name="Rogers Y.H."/>
            <person name="Roth C.W."/>
            <person name="Schneider J.R."/>
            <person name="Schatz M."/>
            <person name="Shumway M."/>
            <person name="Stanke M."/>
            <person name="Stinson E.O."/>
            <person name="Tubio J.M."/>
            <person name="Vanzee J.P."/>
            <person name="Verjovski-Almeida S."/>
            <person name="Werner D."/>
            <person name="White O."/>
            <person name="Wyder S."/>
            <person name="Zeng Q."/>
            <person name="Zhao Q."/>
            <person name="Zhao Y."/>
            <person name="Hill C.A."/>
            <person name="Raikhel A.S."/>
            <person name="Soares M.B."/>
            <person name="Knudson D.L."/>
            <person name="Lee N.H."/>
            <person name="Galagan J."/>
            <person name="Salzberg S.L."/>
            <person name="Paulsen I.T."/>
            <person name="Dimopoulos G."/>
            <person name="Collins F.H."/>
            <person name="Birren B."/>
            <person name="Fraser-Liggett C.M."/>
            <person name="Severson D.W."/>
        </authorList>
    </citation>
    <scope>NUCLEOTIDE SEQUENCE [LARGE SCALE GENOMIC DNA]</scope>
    <source>
        <strain evidence="1">Liverpool</strain>
    </source>
</reference>
<accession>Q16ZD0</accession>
<reference evidence="1" key="3">
    <citation type="submission" date="2012-09" db="EMBL/GenBank/DDBJ databases">
        <authorList>
            <consortium name="VectorBase"/>
        </authorList>
    </citation>
    <scope>NUCLEOTIDE SEQUENCE</scope>
    <source>
        <strain evidence="1">Liverpool</strain>
    </source>
</reference>
<dbReference type="Proteomes" id="UP000682892">
    <property type="component" value="Chromosome 2"/>
</dbReference>
<name>Q16ZD0_AEDAE</name>
<evidence type="ECO:0000313" key="2">
    <source>
        <dbReference type="Proteomes" id="UP000682892"/>
    </source>
</evidence>
<dbReference type="PaxDb" id="7159-AAEL008224-PA"/>